<dbReference type="Pfam" id="PF24137">
    <property type="entry name" value="DA_N"/>
    <property type="match status" value="1"/>
</dbReference>
<keyword evidence="1" id="KW-0732">Signal</keyword>
<evidence type="ECO:0000313" key="4">
    <source>
        <dbReference type="EMBL" id="KAF2420361.1"/>
    </source>
</evidence>
<evidence type="ECO:0008006" key="6">
    <source>
        <dbReference type="Google" id="ProtNLM"/>
    </source>
</evidence>
<comment type="caution">
    <text evidence="4">The sequence shown here is derived from an EMBL/GenBank/DDBJ whole genome shotgun (WGS) entry which is preliminary data.</text>
</comment>
<evidence type="ECO:0000313" key="5">
    <source>
        <dbReference type="Proteomes" id="UP000800235"/>
    </source>
</evidence>
<organism evidence="4 5">
    <name type="scientific">Tothia fuscella</name>
    <dbReference type="NCBI Taxonomy" id="1048955"/>
    <lineage>
        <taxon>Eukaryota</taxon>
        <taxon>Fungi</taxon>
        <taxon>Dikarya</taxon>
        <taxon>Ascomycota</taxon>
        <taxon>Pezizomycotina</taxon>
        <taxon>Dothideomycetes</taxon>
        <taxon>Pleosporomycetidae</taxon>
        <taxon>Venturiales</taxon>
        <taxon>Cylindrosympodiaceae</taxon>
        <taxon>Tothia</taxon>
    </lineage>
</organism>
<reference evidence="4" key="1">
    <citation type="journal article" date="2020" name="Stud. Mycol.">
        <title>101 Dothideomycetes genomes: a test case for predicting lifestyles and emergence of pathogens.</title>
        <authorList>
            <person name="Haridas S."/>
            <person name="Albert R."/>
            <person name="Binder M."/>
            <person name="Bloem J."/>
            <person name="Labutti K."/>
            <person name="Salamov A."/>
            <person name="Andreopoulos B."/>
            <person name="Baker S."/>
            <person name="Barry K."/>
            <person name="Bills G."/>
            <person name="Bluhm B."/>
            <person name="Cannon C."/>
            <person name="Castanera R."/>
            <person name="Culley D."/>
            <person name="Daum C."/>
            <person name="Ezra D."/>
            <person name="Gonzalez J."/>
            <person name="Henrissat B."/>
            <person name="Kuo A."/>
            <person name="Liang C."/>
            <person name="Lipzen A."/>
            <person name="Lutzoni F."/>
            <person name="Magnuson J."/>
            <person name="Mondo S."/>
            <person name="Nolan M."/>
            <person name="Ohm R."/>
            <person name="Pangilinan J."/>
            <person name="Park H.-J."/>
            <person name="Ramirez L."/>
            <person name="Alfaro M."/>
            <person name="Sun H."/>
            <person name="Tritt A."/>
            <person name="Yoshinaga Y."/>
            <person name="Zwiers L.-H."/>
            <person name="Turgeon B."/>
            <person name="Goodwin S."/>
            <person name="Spatafora J."/>
            <person name="Crous P."/>
            <person name="Grigoriev I."/>
        </authorList>
    </citation>
    <scope>NUCLEOTIDE SEQUENCE</scope>
    <source>
        <strain evidence="4">CBS 130266</strain>
    </source>
</reference>
<feature type="domain" description="AsqO/PenF-like C-terminal" evidence="3">
    <location>
        <begin position="237"/>
        <end position="356"/>
    </location>
</feature>
<dbReference type="InterPro" id="IPR057722">
    <property type="entry name" value="AsqO/PenF-like_C"/>
</dbReference>
<feature type="chain" id="PRO_5040201051" description="Hydroxyneurosporene synthase" evidence="1">
    <location>
        <begin position="19"/>
        <end position="369"/>
    </location>
</feature>
<dbReference type="SUPFAM" id="SSF159245">
    <property type="entry name" value="AttH-like"/>
    <property type="match status" value="1"/>
</dbReference>
<keyword evidence="5" id="KW-1185">Reference proteome</keyword>
<dbReference type="Pfam" id="PF25581">
    <property type="entry name" value="AsqO_C"/>
    <property type="match status" value="1"/>
</dbReference>
<protein>
    <recommendedName>
        <fullName evidence="6">Hydroxyneurosporene synthase</fullName>
    </recommendedName>
</protein>
<accession>A0A9P4NGP7</accession>
<gene>
    <name evidence="4" type="ORF">EJ08DRAFT_705445</name>
</gene>
<dbReference type="EMBL" id="MU007110">
    <property type="protein sequence ID" value="KAF2420361.1"/>
    <property type="molecule type" value="Genomic_DNA"/>
</dbReference>
<feature type="signal peptide" evidence="1">
    <location>
        <begin position="1"/>
        <end position="18"/>
    </location>
</feature>
<evidence type="ECO:0000259" key="2">
    <source>
        <dbReference type="Pfam" id="PF24137"/>
    </source>
</evidence>
<sequence>MKLYLLLPILELFSVVLSATVSFPARLHDGPVVGEFFSVGNNLDGPKISPGPANKTSFDWWHFDVASANTKEYIAIVFFNAGPEGYKTGVKDTPTIVDFTGSFANGTEFHRLVEAQGGATISASEYGIVGAWHGSGCSFTGTSLARGRSVYTLAIASRTIGIKGIVTFQSRSPAHYACSPDLPSVNEEFSPGVGWANAIPDAIVDVDLRVGDTSFKFTDGIGYHDKNWGVKPFSMSTVSWYWGHAPLGPFSVVWFQVNSSERGTHTAGYVAMEGSILQASCVQDSLDITPKKVDEHGVVRHLSLRFKLDNGTAFVAEVTTQSVVLESSKFDRMIGTITGGIEGQASYEATTLFEATKLNTANISYNYLS</sequence>
<evidence type="ECO:0000256" key="1">
    <source>
        <dbReference type="SAM" id="SignalP"/>
    </source>
</evidence>
<dbReference type="InterPro" id="IPR056402">
    <property type="entry name" value="DA_N"/>
</dbReference>
<dbReference type="AlphaFoldDB" id="A0A9P4NGP7"/>
<dbReference type="Proteomes" id="UP000800235">
    <property type="component" value="Unassembled WGS sequence"/>
</dbReference>
<evidence type="ECO:0000259" key="3">
    <source>
        <dbReference type="Pfam" id="PF25581"/>
    </source>
</evidence>
<name>A0A9P4NGP7_9PEZI</name>
<proteinExistence type="predicted"/>
<feature type="domain" description="Diels-Alderase N-terminal" evidence="2">
    <location>
        <begin position="19"/>
        <end position="228"/>
    </location>
</feature>
<dbReference type="OrthoDB" id="3914164at2759"/>